<keyword evidence="1" id="KW-0472">Membrane</keyword>
<proteinExistence type="predicted"/>
<evidence type="ECO:0000313" key="3">
    <source>
        <dbReference type="Proteomes" id="UP000253426"/>
    </source>
</evidence>
<gene>
    <name evidence="2" type="ORF">DES53_11721</name>
</gene>
<evidence type="ECO:0000256" key="1">
    <source>
        <dbReference type="SAM" id="Phobius"/>
    </source>
</evidence>
<keyword evidence="1" id="KW-1133">Transmembrane helix</keyword>
<reference evidence="2 3" key="1">
    <citation type="submission" date="2018-06" db="EMBL/GenBank/DDBJ databases">
        <title>Genomic Encyclopedia of Type Strains, Phase IV (KMG-IV): sequencing the most valuable type-strain genomes for metagenomic binning, comparative biology and taxonomic classification.</title>
        <authorList>
            <person name="Goeker M."/>
        </authorList>
    </citation>
    <scope>NUCLEOTIDE SEQUENCE [LARGE SCALE GENOMIC DNA]</scope>
    <source>
        <strain evidence="2 3">DSM 25532</strain>
    </source>
</reference>
<comment type="caution">
    <text evidence="2">The sequence shown here is derived from an EMBL/GenBank/DDBJ whole genome shotgun (WGS) entry which is preliminary data.</text>
</comment>
<dbReference type="EMBL" id="QNRR01000017">
    <property type="protein sequence ID" value="RBP36332.1"/>
    <property type="molecule type" value="Genomic_DNA"/>
</dbReference>
<name>A0A366H3B2_9BACT</name>
<organism evidence="2 3">
    <name type="scientific">Roseimicrobium gellanilyticum</name>
    <dbReference type="NCBI Taxonomy" id="748857"/>
    <lineage>
        <taxon>Bacteria</taxon>
        <taxon>Pseudomonadati</taxon>
        <taxon>Verrucomicrobiota</taxon>
        <taxon>Verrucomicrobiia</taxon>
        <taxon>Verrucomicrobiales</taxon>
        <taxon>Verrucomicrobiaceae</taxon>
        <taxon>Roseimicrobium</taxon>
    </lineage>
</organism>
<feature type="transmembrane region" description="Helical" evidence="1">
    <location>
        <begin position="16"/>
        <end position="49"/>
    </location>
</feature>
<dbReference type="AlphaFoldDB" id="A0A366H3B2"/>
<keyword evidence="3" id="KW-1185">Reference proteome</keyword>
<keyword evidence="1" id="KW-0812">Transmembrane</keyword>
<accession>A0A366H3B2</accession>
<sequence>MSLDFFSHAAGTRRNSFIVVIVGMFFLITFGLLDLFWVGMVLMLVTAFVGRHLVLRPKQN</sequence>
<dbReference type="Proteomes" id="UP000253426">
    <property type="component" value="Unassembled WGS sequence"/>
</dbReference>
<evidence type="ECO:0000313" key="2">
    <source>
        <dbReference type="EMBL" id="RBP36332.1"/>
    </source>
</evidence>
<protein>
    <submittedName>
        <fullName evidence="2">Uncharacterized protein</fullName>
    </submittedName>
</protein>